<proteinExistence type="predicted"/>
<organism evidence="1 2">
    <name type="scientific">Setaria viridis</name>
    <name type="common">Green bristlegrass</name>
    <name type="synonym">Setaria italica subsp. viridis</name>
    <dbReference type="NCBI Taxonomy" id="4556"/>
    <lineage>
        <taxon>Eukaryota</taxon>
        <taxon>Viridiplantae</taxon>
        <taxon>Streptophyta</taxon>
        <taxon>Embryophyta</taxon>
        <taxon>Tracheophyta</taxon>
        <taxon>Spermatophyta</taxon>
        <taxon>Magnoliopsida</taxon>
        <taxon>Liliopsida</taxon>
        <taxon>Poales</taxon>
        <taxon>Poaceae</taxon>
        <taxon>PACMAD clade</taxon>
        <taxon>Panicoideae</taxon>
        <taxon>Panicodae</taxon>
        <taxon>Paniceae</taxon>
        <taxon>Cenchrinae</taxon>
        <taxon>Setaria</taxon>
    </lineage>
</organism>
<dbReference type="Gramene" id="TKW00248">
    <property type="protein sequence ID" value="TKW00248"/>
    <property type="gene ID" value="SEVIR_8G096150v2"/>
</dbReference>
<sequence length="49" mass="5938">MESFLTHRTLMCEFSSFRTACCSNNFKVVLVYCYRNRLHPQHINSEFIY</sequence>
<accession>A0A4U6TDP8</accession>
<evidence type="ECO:0000313" key="2">
    <source>
        <dbReference type="Proteomes" id="UP000298652"/>
    </source>
</evidence>
<reference evidence="1" key="1">
    <citation type="submission" date="2019-03" db="EMBL/GenBank/DDBJ databases">
        <title>WGS assembly of Setaria viridis.</title>
        <authorList>
            <person name="Huang P."/>
            <person name="Jenkins J."/>
            <person name="Grimwood J."/>
            <person name="Barry K."/>
            <person name="Healey A."/>
            <person name="Mamidi S."/>
            <person name="Sreedasyam A."/>
            <person name="Shu S."/>
            <person name="Feldman M."/>
            <person name="Wu J."/>
            <person name="Yu Y."/>
            <person name="Chen C."/>
            <person name="Johnson J."/>
            <person name="Rokhsar D."/>
            <person name="Baxter I."/>
            <person name="Schmutz J."/>
            <person name="Brutnell T."/>
            <person name="Kellogg E."/>
        </authorList>
    </citation>
    <scope>NUCLEOTIDE SEQUENCE [LARGE SCALE GENOMIC DNA]</scope>
</reference>
<dbReference type="EMBL" id="CM016559">
    <property type="protein sequence ID" value="TKW00248.1"/>
    <property type="molecule type" value="Genomic_DNA"/>
</dbReference>
<dbReference type="AlphaFoldDB" id="A0A4U6TDP8"/>
<evidence type="ECO:0000313" key="1">
    <source>
        <dbReference type="EMBL" id="TKW00248.1"/>
    </source>
</evidence>
<protein>
    <submittedName>
        <fullName evidence="1">Uncharacterized protein</fullName>
    </submittedName>
</protein>
<keyword evidence="2" id="KW-1185">Reference proteome</keyword>
<name>A0A4U6TDP8_SETVI</name>
<dbReference type="Proteomes" id="UP000298652">
    <property type="component" value="Chromosome 8"/>
</dbReference>
<gene>
    <name evidence="1" type="ORF">SEVIR_8G096150v2</name>
</gene>